<name>A0ABP5QJ92_9MICO</name>
<feature type="region of interest" description="Disordered" evidence="1">
    <location>
        <begin position="1"/>
        <end position="79"/>
    </location>
</feature>
<accession>A0ABP5QJ92</accession>
<dbReference type="Proteomes" id="UP001500929">
    <property type="component" value="Unassembled WGS sequence"/>
</dbReference>
<feature type="compositionally biased region" description="Basic and acidic residues" evidence="1">
    <location>
        <begin position="39"/>
        <end position="51"/>
    </location>
</feature>
<protein>
    <submittedName>
        <fullName evidence="2">Uncharacterized protein</fullName>
    </submittedName>
</protein>
<dbReference type="EMBL" id="BAAAQY010000005">
    <property type="protein sequence ID" value="GAA2234632.1"/>
    <property type="molecule type" value="Genomic_DNA"/>
</dbReference>
<gene>
    <name evidence="2" type="ORF">GCM10009851_19550</name>
</gene>
<proteinExistence type="predicted"/>
<evidence type="ECO:0000256" key="1">
    <source>
        <dbReference type="SAM" id="MobiDB-lite"/>
    </source>
</evidence>
<sequence length="128" mass="13641">MLDRNENGPRGSMVNDPRGAAAASSRVSVMGPPSFILEHAPDIGNGRRREYPGGMTTPALAHLSGGPLDGQTIPLDDGAPEELVLPYSEGQLVYHFVSATDGAEGPATATYRFNEVSEILFEGKYDEH</sequence>
<evidence type="ECO:0000313" key="3">
    <source>
        <dbReference type="Proteomes" id="UP001500929"/>
    </source>
</evidence>
<reference evidence="3" key="1">
    <citation type="journal article" date="2019" name="Int. J. Syst. Evol. Microbiol.">
        <title>The Global Catalogue of Microorganisms (GCM) 10K type strain sequencing project: providing services to taxonomists for standard genome sequencing and annotation.</title>
        <authorList>
            <consortium name="The Broad Institute Genomics Platform"/>
            <consortium name="The Broad Institute Genome Sequencing Center for Infectious Disease"/>
            <person name="Wu L."/>
            <person name="Ma J."/>
        </authorList>
    </citation>
    <scope>NUCLEOTIDE SEQUENCE [LARGE SCALE GENOMIC DNA]</scope>
    <source>
        <strain evidence="3">JCM 16117</strain>
    </source>
</reference>
<keyword evidence="3" id="KW-1185">Reference proteome</keyword>
<comment type="caution">
    <text evidence="2">The sequence shown here is derived from an EMBL/GenBank/DDBJ whole genome shotgun (WGS) entry which is preliminary data.</text>
</comment>
<organism evidence="2 3">
    <name type="scientific">Herbiconiux moechotypicola</name>
    <dbReference type="NCBI Taxonomy" id="637393"/>
    <lineage>
        <taxon>Bacteria</taxon>
        <taxon>Bacillati</taxon>
        <taxon>Actinomycetota</taxon>
        <taxon>Actinomycetes</taxon>
        <taxon>Micrococcales</taxon>
        <taxon>Microbacteriaceae</taxon>
        <taxon>Herbiconiux</taxon>
    </lineage>
</organism>
<evidence type="ECO:0000313" key="2">
    <source>
        <dbReference type="EMBL" id="GAA2234632.1"/>
    </source>
</evidence>